<dbReference type="Proteomes" id="UP000603640">
    <property type="component" value="Unassembled WGS sequence"/>
</dbReference>
<gene>
    <name evidence="5" type="ORF">H8S84_06800</name>
</gene>
<organism evidence="5 6">
    <name type="scientific">Pontibacter cellulosilyticus</name>
    <dbReference type="NCBI Taxonomy" id="1720253"/>
    <lineage>
        <taxon>Bacteria</taxon>
        <taxon>Pseudomonadati</taxon>
        <taxon>Bacteroidota</taxon>
        <taxon>Cytophagia</taxon>
        <taxon>Cytophagales</taxon>
        <taxon>Hymenobacteraceae</taxon>
        <taxon>Pontibacter</taxon>
    </lineage>
</organism>
<keyword evidence="6" id="KW-1185">Reference proteome</keyword>
<dbReference type="InterPro" id="IPR007657">
    <property type="entry name" value="Glycosyltransferase_61"/>
</dbReference>
<dbReference type="EMBL" id="JACRVF010000001">
    <property type="protein sequence ID" value="MBC5992539.1"/>
    <property type="molecule type" value="Genomic_DNA"/>
</dbReference>
<reference evidence="5" key="1">
    <citation type="submission" date="2020-08" db="EMBL/GenBank/DDBJ databases">
        <title>Pontibacter sp. SD6 16S ribosomal RNA gene Genome sequencing and assembly.</title>
        <authorList>
            <person name="Kang M."/>
        </authorList>
    </citation>
    <scope>NUCLEOTIDE SEQUENCE</scope>
    <source>
        <strain evidence="5">SD6</strain>
    </source>
</reference>
<evidence type="ECO:0000259" key="4">
    <source>
        <dbReference type="Pfam" id="PF04577"/>
    </source>
</evidence>
<dbReference type="GO" id="GO:0016757">
    <property type="term" value="F:glycosyltransferase activity"/>
    <property type="evidence" value="ECO:0007669"/>
    <property type="project" value="UniProtKB-KW"/>
</dbReference>
<keyword evidence="3" id="KW-0325">Glycoprotein</keyword>
<protein>
    <submittedName>
        <fullName evidence="5">Glycosyltransferase family 61 protein</fullName>
    </submittedName>
</protein>
<evidence type="ECO:0000256" key="3">
    <source>
        <dbReference type="ARBA" id="ARBA00023180"/>
    </source>
</evidence>
<dbReference type="InterPro" id="IPR049625">
    <property type="entry name" value="Glyco_transf_61_cat"/>
</dbReference>
<keyword evidence="1" id="KW-0328">Glycosyltransferase</keyword>
<sequence>MPRIYNRVYRKLNSLIDKHIPFNQFYRPTGFYQTLQNYVTTSGAEQIVVYPPEKSTLDVPKALLKASENQIFTPPTGELPAASITAIKQGRLYTDGTNFAAVISEDNKLIGDISLQVGTTNPEENGIFNHKYFTSPLGLKGNVFHTLIGGSGENNYFHWMIDSLPRLHLLQKAGWFDKIDWFVVPKHSLPYQKDTLRILGIPDTKIVEGHSVNHIKADTLFASTFVRNIEHIPNWACQFLRDKFIPAAQRIIQTPKRIYISRQDSSYRSVTNEANVLKVLHKYGFKKVELSELTFTEQVSLFKNAEVVVAPHGAGLTNLVFCRPGTQVIELFAREYTPPLYADLASKVNLKYNYLTSASAPAVVSLRAAMQKGVDVPVDKLESMVLEAIADAVQTMEQFNPEAV</sequence>
<evidence type="ECO:0000256" key="2">
    <source>
        <dbReference type="ARBA" id="ARBA00022679"/>
    </source>
</evidence>
<accession>A0A923N5J0</accession>
<proteinExistence type="predicted"/>
<name>A0A923N5J0_9BACT</name>
<evidence type="ECO:0000256" key="1">
    <source>
        <dbReference type="ARBA" id="ARBA00022676"/>
    </source>
</evidence>
<keyword evidence="2" id="KW-0808">Transferase</keyword>
<dbReference type="Pfam" id="PF04577">
    <property type="entry name" value="Glyco_transf_61"/>
    <property type="match status" value="1"/>
</dbReference>
<dbReference type="PANTHER" id="PTHR20961">
    <property type="entry name" value="GLYCOSYLTRANSFERASE"/>
    <property type="match status" value="1"/>
</dbReference>
<evidence type="ECO:0000313" key="5">
    <source>
        <dbReference type="EMBL" id="MBC5992539.1"/>
    </source>
</evidence>
<dbReference type="AlphaFoldDB" id="A0A923N5J0"/>
<comment type="caution">
    <text evidence="5">The sequence shown here is derived from an EMBL/GenBank/DDBJ whole genome shotgun (WGS) entry which is preliminary data.</text>
</comment>
<feature type="domain" description="Glycosyltransferase 61 catalytic" evidence="4">
    <location>
        <begin position="156"/>
        <end position="329"/>
    </location>
</feature>
<evidence type="ECO:0000313" key="6">
    <source>
        <dbReference type="Proteomes" id="UP000603640"/>
    </source>
</evidence>
<dbReference type="RefSeq" id="WP_187066478.1">
    <property type="nucleotide sequence ID" value="NZ_JACRVF010000001.1"/>
</dbReference>